<dbReference type="PANTHER" id="PTHR30157">
    <property type="entry name" value="FERRIC REDUCTASE, NADPH-DEPENDENT"/>
    <property type="match status" value="1"/>
</dbReference>
<reference evidence="3" key="2">
    <citation type="submission" date="2020-09" db="EMBL/GenBank/DDBJ databases">
        <authorList>
            <person name="Sun Q."/>
            <person name="Zhou Y."/>
        </authorList>
    </citation>
    <scope>NUCLEOTIDE SEQUENCE</scope>
    <source>
        <strain evidence="3">CGMCC 4.7306</strain>
    </source>
</reference>
<evidence type="ECO:0000259" key="2">
    <source>
        <dbReference type="PROSITE" id="PS51384"/>
    </source>
</evidence>
<evidence type="ECO:0000256" key="1">
    <source>
        <dbReference type="SAM" id="MobiDB-lite"/>
    </source>
</evidence>
<dbReference type="SUPFAM" id="SSF63380">
    <property type="entry name" value="Riboflavin synthase domain-like"/>
    <property type="match status" value="1"/>
</dbReference>
<dbReference type="Pfam" id="PF08021">
    <property type="entry name" value="FAD_binding_9"/>
    <property type="match status" value="1"/>
</dbReference>
<dbReference type="InterPro" id="IPR013113">
    <property type="entry name" value="SIP_FAD-bd"/>
</dbReference>
<dbReference type="InterPro" id="IPR007037">
    <property type="entry name" value="SIP_rossman_dom"/>
</dbReference>
<evidence type="ECO:0000313" key="4">
    <source>
        <dbReference type="Proteomes" id="UP000613840"/>
    </source>
</evidence>
<dbReference type="InterPro" id="IPR017938">
    <property type="entry name" value="Riboflavin_synthase-like_b-brl"/>
</dbReference>
<reference evidence="3" key="1">
    <citation type="journal article" date="2014" name="Int. J. Syst. Evol. Microbiol.">
        <title>Complete genome sequence of Corynebacterium casei LMG S-19264T (=DSM 44701T), isolated from a smear-ripened cheese.</title>
        <authorList>
            <consortium name="US DOE Joint Genome Institute (JGI-PGF)"/>
            <person name="Walter F."/>
            <person name="Albersmeier A."/>
            <person name="Kalinowski J."/>
            <person name="Ruckert C."/>
        </authorList>
    </citation>
    <scope>NUCLEOTIDE SEQUENCE</scope>
    <source>
        <strain evidence="3">CGMCC 4.7306</strain>
    </source>
</reference>
<dbReference type="PANTHER" id="PTHR30157:SF0">
    <property type="entry name" value="NADPH-DEPENDENT FERRIC-CHELATE REDUCTASE"/>
    <property type="match status" value="1"/>
</dbReference>
<evidence type="ECO:0000313" key="3">
    <source>
        <dbReference type="EMBL" id="GGL53461.1"/>
    </source>
</evidence>
<dbReference type="PROSITE" id="PS51384">
    <property type="entry name" value="FAD_FR"/>
    <property type="match status" value="1"/>
</dbReference>
<feature type="region of interest" description="Disordered" evidence="1">
    <location>
        <begin position="222"/>
        <end position="242"/>
    </location>
</feature>
<dbReference type="AlphaFoldDB" id="A0A917S4A9"/>
<dbReference type="Gene3D" id="3.40.50.80">
    <property type="entry name" value="Nucleotide-binding domain of ferredoxin-NADP reductase (FNR) module"/>
    <property type="match status" value="1"/>
</dbReference>
<accession>A0A917S4A9</accession>
<dbReference type="InterPro" id="IPR017927">
    <property type="entry name" value="FAD-bd_FR_type"/>
</dbReference>
<name>A0A917S4A9_9ACTN</name>
<dbReference type="InterPro" id="IPR039261">
    <property type="entry name" value="FNR_nucleotide-bd"/>
</dbReference>
<dbReference type="InterPro" id="IPR039374">
    <property type="entry name" value="SIP_fam"/>
</dbReference>
<dbReference type="RefSeq" id="WP_188894060.1">
    <property type="nucleotide sequence ID" value="NZ_BMMZ01000002.1"/>
</dbReference>
<keyword evidence="4" id="KW-1185">Reference proteome</keyword>
<dbReference type="Gene3D" id="2.40.30.10">
    <property type="entry name" value="Translation factors"/>
    <property type="match status" value="1"/>
</dbReference>
<comment type="caution">
    <text evidence="3">The sequence shown here is derived from an EMBL/GenBank/DDBJ whole genome shotgun (WGS) entry which is preliminary data.</text>
</comment>
<gene>
    <name evidence="3" type="ORF">GCM10011575_09850</name>
</gene>
<dbReference type="GO" id="GO:0016491">
    <property type="term" value="F:oxidoreductase activity"/>
    <property type="evidence" value="ECO:0007669"/>
    <property type="project" value="InterPro"/>
</dbReference>
<sequence length="322" mass="34214">MFLIARVAVRSVRRLSSSFARVELAGSELSEFGVDGPTYDQRIKIIFPGPSGRLPELRPDAWWQDFQALDDDQRCSMRTYTIRSVADAAPGAEPGFVVDFVVHPGAHGPGSDWACEAGPGDEVLVVVPRKGESGGGIEWAPPADADRLLLVGDETAVPAVASILESLPAHAVGTAVLEVPQADDVQEVRAPAGVDVRWCVRDQAPIGSRSIAEVARVLGAGSPPVIQAGPDQAGPDQVGPDQVGPDRVDPDLWETPVYSSSGEQLDASSGEYLGPTGGSYAWVAGESGMVTALRRYLVKELGMDRRQVAFMGYWRQGVAMRG</sequence>
<dbReference type="CDD" id="cd06193">
    <property type="entry name" value="siderophore_interacting"/>
    <property type="match status" value="1"/>
</dbReference>
<proteinExistence type="predicted"/>
<feature type="domain" description="FAD-binding FR-type" evidence="2">
    <location>
        <begin position="2"/>
        <end position="142"/>
    </location>
</feature>
<dbReference type="EMBL" id="BMMZ01000002">
    <property type="protein sequence ID" value="GGL53461.1"/>
    <property type="molecule type" value="Genomic_DNA"/>
</dbReference>
<dbReference type="Proteomes" id="UP000613840">
    <property type="component" value="Unassembled WGS sequence"/>
</dbReference>
<dbReference type="Pfam" id="PF04954">
    <property type="entry name" value="SIP"/>
    <property type="match status" value="1"/>
</dbReference>
<protein>
    <recommendedName>
        <fullName evidence="2">FAD-binding FR-type domain-containing protein</fullName>
    </recommendedName>
</protein>
<organism evidence="3 4">
    <name type="scientific">Microlunatus endophyticus</name>
    <dbReference type="NCBI Taxonomy" id="1716077"/>
    <lineage>
        <taxon>Bacteria</taxon>
        <taxon>Bacillati</taxon>
        <taxon>Actinomycetota</taxon>
        <taxon>Actinomycetes</taxon>
        <taxon>Propionibacteriales</taxon>
        <taxon>Propionibacteriaceae</taxon>
        <taxon>Microlunatus</taxon>
    </lineage>
</organism>